<dbReference type="EMBL" id="BKBO01000022">
    <property type="protein sequence ID" value="GEQ49631.1"/>
    <property type="molecule type" value="Genomic_DNA"/>
</dbReference>
<evidence type="ECO:0000313" key="2">
    <source>
        <dbReference type="EMBL" id="GEQ49631.1"/>
    </source>
</evidence>
<feature type="region of interest" description="Disordered" evidence="1">
    <location>
        <begin position="111"/>
        <end position="144"/>
    </location>
</feature>
<evidence type="ECO:0000313" key="4">
    <source>
        <dbReference type="Proteomes" id="UP000886597"/>
    </source>
</evidence>
<protein>
    <submittedName>
        <fullName evidence="3">Uncharacterized protein</fullName>
    </submittedName>
</protein>
<name>A0AAN4UBZ5_9ENTE</name>
<evidence type="ECO:0000313" key="5">
    <source>
        <dbReference type="Proteomes" id="UP000886607"/>
    </source>
</evidence>
<comment type="caution">
    <text evidence="3">The sequence shown here is derived from an EMBL/GenBank/DDBJ whole genome shotgun (WGS) entry which is preliminary data.</text>
</comment>
<proteinExistence type="predicted"/>
<sequence>MEVDDQHLLAYWYKATAESEDLDEQLAIVYQEISIDYSDLKLLTDEEYEQYLSIAKEIEDNSDYSFSDLNTALPRDIYNWYTDLNEDDNEKEVTEQLLPKIKEAREQYFERKDKSEQPYLDEVEGSDEDSKTNEADEPDEEMQEHIREKIKEEFPEDIPKDHIVYDMELEDDRVNIRVYENKEFNLQYQVGFVYDIEDDKLTKQTT</sequence>
<reference evidence="3" key="1">
    <citation type="submission" date="2019-08" db="EMBL/GenBank/DDBJ databases">
        <authorList>
            <person name="Ishikawa M."/>
            <person name="Suzuki T."/>
            <person name="Matsutani M."/>
        </authorList>
    </citation>
    <scope>NUCLEOTIDE SEQUENCE</scope>
    <source>
        <strain evidence="3">7C1</strain>
        <strain evidence="2">8C4</strain>
    </source>
</reference>
<dbReference type="AlphaFoldDB" id="A0AAN4UBZ5"/>
<dbReference type="RefSeq" id="WP_202584056.1">
    <property type="nucleotide sequence ID" value="NZ_BKBO01000022.1"/>
</dbReference>
<dbReference type="Proteomes" id="UP000886607">
    <property type="component" value="Unassembled WGS sequence"/>
</dbReference>
<evidence type="ECO:0000313" key="3">
    <source>
        <dbReference type="EMBL" id="GEQ54612.1"/>
    </source>
</evidence>
<evidence type="ECO:0000256" key="1">
    <source>
        <dbReference type="SAM" id="MobiDB-lite"/>
    </source>
</evidence>
<gene>
    <name evidence="2" type="ORF">TK11N_14830</name>
    <name evidence="3" type="ORF">TK2N_14560</name>
</gene>
<dbReference type="EMBL" id="BKBQ01000021">
    <property type="protein sequence ID" value="GEQ54612.1"/>
    <property type="molecule type" value="Genomic_DNA"/>
</dbReference>
<organism evidence="3 4">
    <name type="scientific">Tetragenococcus koreensis</name>
    <dbReference type="NCBI Taxonomy" id="290335"/>
    <lineage>
        <taxon>Bacteria</taxon>
        <taxon>Bacillati</taxon>
        <taxon>Bacillota</taxon>
        <taxon>Bacilli</taxon>
        <taxon>Lactobacillales</taxon>
        <taxon>Enterococcaceae</taxon>
        <taxon>Tetragenococcus</taxon>
    </lineage>
</organism>
<keyword evidence="5" id="KW-1185">Reference proteome</keyword>
<accession>A0AAN4UBZ5</accession>
<dbReference type="Proteomes" id="UP000886597">
    <property type="component" value="Unassembled WGS sequence"/>
</dbReference>
<reference evidence="3" key="2">
    <citation type="journal article" date="2020" name="Int. Dairy J.">
        <title>Lactic acid bacterial diversity in Brie cheese focusing on salt concentration and pH of isolation medium and characterisation of halophilic and alkaliphilic lactic acid bacterial isolates.</title>
        <authorList>
            <person name="Unno R."/>
            <person name="Matsutani M."/>
            <person name="Suzuki T."/>
            <person name="Kodama K."/>
            <person name="Matsushita H."/>
            <person name="Yamasato K."/>
            <person name="Koizumi Y."/>
            <person name="Ishikawa M."/>
        </authorList>
    </citation>
    <scope>NUCLEOTIDE SEQUENCE</scope>
    <source>
        <strain evidence="3">7C1</strain>
        <strain evidence="2">8C4</strain>
    </source>
</reference>